<keyword evidence="1" id="KW-0812">Transmembrane</keyword>
<organism evidence="2 3">
    <name type="scientific">Aquirhabdus parva</name>
    <dbReference type="NCBI Taxonomy" id="2283318"/>
    <lineage>
        <taxon>Bacteria</taxon>
        <taxon>Pseudomonadati</taxon>
        <taxon>Pseudomonadota</taxon>
        <taxon>Gammaproteobacteria</taxon>
        <taxon>Moraxellales</taxon>
        <taxon>Moraxellaceae</taxon>
        <taxon>Aquirhabdus</taxon>
    </lineage>
</organism>
<dbReference type="Gene3D" id="3.30.70.1440">
    <property type="entry name" value="Multidrug efflux transporter AcrB pore domain"/>
    <property type="match status" value="1"/>
</dbReference>
<feature type="transmembrane region" description="Helical" evidence="1">
    <location>
        <begin position="384"/>
        <end position="409"/>
    </location>
</feature>
<dbReference type="PANTHER" id="PTHR32063:SF77">
    <property type="entry name" value="ACR FAMILY TRANSPORT PROTEIN"/>
    <property type="match status" value="1"/>
</dbReference>
<dbReference type="InterPro" id="IPR001036">
    <property type="entry name" value="Acrflvin-R"/>
</dbReference>
<evidence type="ECO:0000313" key="2">
    <source>
        <dbReference type="EMBL" id="AXI04647.1"/>
    </source>
</evidence>
<protein>
    <submittedName>
        <fullName evidence="2">AcrB/AcrD/AcrF family protein</fullName>
    </submittedName>
</protein>
<accession>A0A345PBI8</accession>
<proteinExistence type="predicted"/>
<dbReference type="SUPFAM" id="SSF82693">
    <property type="entry name" value="Multidrug efflux transporter AcrB pore domain, PN1, PN2, PC1 and PC2 subdomains"/>
    <property type="match status" value="3"/>
</dbReference>
<feature type="transmembrane region" description="Helical" evidence="1">
    <location>
        <begin position="333"/>
        <end position="351"/>
    </location>
</feature>
<sequence>MNVSSWSIKNPIPAVMLFVFLTFAGLLSFKAMKIQNMPDVEIPVVVVTASLPGATPSQLETDVSRKLENSIANIAGIKHVRSVVEDGLVSIYAEFQLEKPMQEAVDDVRTAVSQVRADLPSDVRDPIVTRVNNSDQPMLGYTIASDTMDTEALSWFVDNTLTRQLLTLPGVSRVHRVGGATREIHVDLDPIRLQSLGASAAEISRQLVQVQNENAGGRIDLGSGEQPIRTLATVKSAQELGLLDIALSNGQHIRLDQVATIKDTIAEPRSSAFFNGKPVVAFEITRGKGESDVSVGAEVKKTLEEFKTKYPAIKIQEAYDYVKYTEDDYKQSMSLLFEGGFLAILVVWLFLRDARATFVSAIALPLSILPTFIGMYFFEFTLNGISLLALSLVIGILVDDAIVEVENIVRHLRMGKTPYQAAMEAANEIGLAVIATTFTLIAVFLPTAFMSGIVGRFFKQFGWTAALAVFASLVVARLLTPMMAAYMLKPTTTVHKDPFWMARYLRLVDWCITHRLRTMIAATIFFFVSFALAITPWVPKEFIPANDASETQAKLELPPGSTLAQSQNAATLARQLLIQIPSIKNIYTAIGNEGDPRMVSLNVTLTPRGERPKLQTVEDQMRKALEQVPGARINIGQGGDGSEYNLILASDDAEALQAASLALEKGIRTIPGIGNISSTANLNRPEIAVHPDFARAAELGVTSTAIGQTLRVATLGDYDTNLPKLNLAERQIPIVVKLEDHARKDIDLLQRLSVPSTKGQPVMLGQVAKLEMSSGPSLIRRYDRARNVRIDIELSGLPLGDVMDAVKKLPAMQQLPPSVKLIQIGDAEAQGELVVGFILAMFTGILCIYAVLVLLFKNFLQPITILCALPLAIVGAVLGLLIAHKSLSLPSFIGLVMLMGIATKNSILLVEYAIVAMRDHHLSRLEALREACHKRARPIIMTTIAMGAGMLPVAIGLGSSDQSFRAPMAVAVIGGLLTSTVLSLLVIPAVYTYIDDLGIWFNRKMKKMRHQP</sequence>
<keyword evidence="1" id="KW-1133">Transmembrane helix</keyword>
<gene>
    <name evidence="2" type="ORF">HYN46_10135</name>
</gene>
<evidence type="ECO:0000256" key="1">
    <source>
        <dbReference type="SAM" id="Phobius"/>
    </source>
</evidence>
<dbReference type="AlphaFoldDB" id="A0A345PBI8"/>
<dbReference type="Proteomes" id="UP000253940">
    <property type="component" value="Chromosome"/>
</dbReference>
<dbReference type="RefSeq" id="WP_114900711.1">
    <property type="nucleotide sequence ID" value="NZ_CP031222.1"/>
</dbReference>
<evidence type="ECO:0000313" key="3">
    <source>
        <dbReference type="Proteomes" id="UP000253940"/>
    </source>
</evidence>
<dbReference type="EMBL" id="CP031222">
    <property type="protein sequence ID" value="AXI04647.1"/>
    <property type="molecule type" value="Genomic_DNA"/>
</dbReference>
<name>A0A345PBI8_9GAMM</name>
<keyword evidence="1" id="KW-0472">Membrane</keyword>
<feature type="transmembrane region" description="Helical" evidence="1">
    <location>
        <begin position="461"/>
        <end position="479"/>
    </location>
</feature>
<feature type="transmembrane region" description="Helical" evidence="1">
    <location>
        <begin position="358"/>
        <end position="378"/>
    </location>
</feature>
<dbReference type="InterPro" id="IPR027463">
    <property type="entry name" value="AcrB_DN_DC_subdom"/>
</dbReference>
<feature type="transmembrane region" description="Helical" evidence="1">
    <location>
        <begin position="936"/>
        <end position="957"/>
    </location>
</feature>
<dbReference type="OrthoDB" id="9757904at2"/>
<dbReference type="PANTHER" id="PTHR32063">
    <property type="match status" value="1"/>
</dbReference>
<feature type="transmembrane region" description="Helical" evidence="1">
    <location>
        <begin position="863"/>
        <end position="883"/>
    </location>
</feature>
<dbReference type="Gene3D" id="3.30.70.1320">
    <property type="entry name" value="Multidrug efflux transporter AcrB pore domain like"/>
    <property type="match status" value="1"/>
</dbReference>
<dbReference type="GO" id="GO:0042910">
    <property type="term" value="F:xenobiotic transmembrane transporter activity"/>
    <property type="evidence" value="ECO:0007669"/>
    <property type="project" value="TreeGrafter"/>
</dbReference>
<feature type="transmembrane region" description="Helical" evidence="1">
    <location>
        <begin position="889"/>
        <end position="915"/>
    </location>
</feature>
<dbReference type="PRINTS" id="PR00702">
    <property type="entry name" value="ACRIFLAVINRP"/>
</dbReference>
<dbReference type="GO" id="GO:0005886">
    <property type="term" value="C:plasma membrane"/>
    <property type="evidence" value="ECO:0007669"/>
    <property type="project" value="TreeGrafter"/>
</dbReference>
<dbReference type="KEGG" id="mbah:HYN46_10135"/>
<feature type="transmembrane region" description="Helical" evidence="1">
    <location>
        <begin position="516"/>
        <end position="538"/>
    </location>
</feature>
<reference evidence="2 3" key="1">
    <citation type="submission" date="2018-07" db="EMBL/GenBank/DDBJ databases">
        <title>Genome sequencing of Moraxellaceae gen. HYN0046.</title>
        <authorList>
            <person name="Kim M."/>
            <person name="Yi H."/>
        </authorList>
    </citation>
    <scope>NUCLEOTIDE SEQUENCE [LARGE SCALE GENOMIC DNA]</scope>
    <source>
        <strain evidence="2 3">HYN0046</strain>
    </source>
</reference>
<dbReference type="SUPFAM" id="SSF82714">
    <property type="entry name" value="Multidrug efflux transporter AcrB TolC docking domain, DN and DC subdomains"/>
    <property type="match status" value="2"/>
</dbReference>
<dbReference type="Pfam" id="PF00873">
    <property type="entry name" value="ACR_tran"/>
    <property type="match status" value="1"/>
</dbReference>
<dbReference type="Gene3D" id="3.30.70.1430">
    <property type="entry name" value="Multidrug efflux transporter AcrB pore domain"/>
    <property type="match status" value="2"/>
</dbReference>
<feature type="transmembrane region" description="Helical" evidence="1">
    <location>
        <begin position="12"/>
        <end position="29"/>
    </location>
</feature>
<feature type="transmembrane region" description="Helical" evidence="1">
    <location>
        <begin position="969"/>
        <end position="994"/>
    </location>
</feature>
<dbReference type="Gene3D" id="3.30.2090.10">
    <property type="entry name" value="Multidrug efflux transporter AcrB TolC docking domain, DN and DC subdomains"/>
    <property type="match status" value="2"/>
</dbReference>
<keyword evidence="3" id="KW-1185">Reference proteome</keyword>
<feature type="transmembrane region" description="Helical" evidence="1">
    <location>
        <begin position="833"/>
        <end position="856"/>
    </location>
</feature>
<dbReference type="SUPFAM" id="SSF82866">
    <property type="entry name" value="Multidrug efflux transporter AcrB transmembrane domain"/>
    <property type="match status" value="2"/>
</dbReference>
<feature type="transmembrane region" description="Helical" evidence="1">
    <location>
        <begin position="429"/>
        <end position="449"/>
    </location>
</feature>
<dbReference type="Gene3D" id="1.20.1640.10">
    <property type="entry name" value="Multidrug efflux transporter AcrB transmembrane domain"/>
    <property type="match status" value="2"/>
</dbReference>